<gene>
    <name evidence="2" type="ORF">A6V36_30415</name>
    <name evidence="1" type="ORF">A6V37_32205</name>
</gene>
<dbReference type="Proteomes" id="UP000078116">
    <property type="component" value="Unassembled WGS sequence"/>
</dbReference>
<sequence>MRDYEPLLLDETLSSQVPNDFPWDTTPASLAGAQPKLAGRKIAGRFVVGLTAPERYQRWDVCEDLAQQLMPKALKDAAKFPQNSRDVTLRRIRRAIEGKGWTSVVETDWLIERLRVLLER</sequence>
<comment type="caution">
    <text evidence="1">The sequence shown here is derived from an EMBL/GenBank/DDBJ whole genome shotgun (WGS) entry which is preliminary data.</text>
</comment>
<evidence type="ECO:0000313" key="1">
    <source>
        <dbReference type="EMBL" id="OAJ56011.1"/>
    </source>
</evidence>
<organism evidence="1 4">
    <name type="scientific">Paraburkholderia ginsengiterrae</name>
    <dbReference type="NCBI Taxonomy" id="1462993"/>
    <lineage>
        <taxon>Bacteria</taxon>
        <taxon>Pseudomonadati</taxon>
        <taxon>Pseudomonadota</taxon>
        <taxon>Betaproteobacteria</taxon>
        <taxon>Burkholderiales</taxon>
        <taxon>Burkholderiaceae</taxon>
        <taxon>Paraburkholderia</taxon>
    </lineage>
</organism>
<keyword evidence="3" id="KW-1185">Reference proteome</keyword>
<evidence type="ECO:0000313" key="2">
    <source>
        <dbReference type="EMBL" id="OAJ58618.1"/>
    </source>
</evidence>
<dbReference type="EMBL" id="LXKA01000337">
    <property type="protein sequence ID" value="OAJ56011.1"/>
    <property type="molecule type" value="Genomic_DNA"/>
</dbReference>
<protein>
    <submittedName>
        <fullName evidence="1">Uncharacterized protein</fullName>
    </submittedName>
</protein>
<dbReference type="OrthoDB" id="8910207at2"/>
<name>A0A1A9N3H7_9BURK</name>
<dbReference type="Proteomes" id="UP000077961">
    <property type="component" value="Unassembled WGS sequence"/>
</dbReference>
<evidence type="ECO:0000313" key="3">
    <source>
        <dbReference type="Proteomes" id="UP000077961"/>
    </source>
</evidence>
<dbReference type="STRING" id="1462993.A6V36_30415"/>
<proteinExistence type="predicted"/>
<evidence type="ECO:0000313" key="4">
    <source>
        <dbReference type="Proteomes" id="UP000078116"/>
    </source>
</evidence>
<dbReference type="EMBL" id="LXJZ01000175">
    <property type="protein sequence ID" value="OAJ58618.1"/>
    <property type="molecule type" value="Genomic_DNA"/>
</dbReference>
<accession>A0A1A9N3H7</accession>
<dbReference type="AlphaFoldDB" id="A0A1A9N3H7"/>
<reference evidence="3 4" key="1">
    <citation type="submission" date="2016-04" db="EMBL/GenBank/DDBJ databases">
        <title>Reclassification of Paraburkholderia panaciterrae (Farh et al. 2015) Dobritsa &amp; Samadpour 2016 as a later homotypic synonym of Paraburkholderia ginsengiterrae (Farh et al. 2015) Dobritsa &amp; Samadpour 2016.</title>
        <authorList>
            <person name="Dobritsa A.P."/>
            <person name="Kutumbaka K."/>
            <person name="Samadpour M."/>
        </authorList>
    </citation>
    <scope>NUCLEOTIDE SEQUENCE [LARGE SCALE GENOMIC DNA]</scope>
    <source>
        <strain evidence="1 4">DCY85</strain>
        <strain evidence="2 3">DCY85-1</strain>
    </source>
</reference>